<dbReference type="EMBL" id="JBFMVT010000002">
    <property type="protein sequence ID" value="MEW7313651.1"/>
    <property type="molecule type" value="Genomic_DNA"/>
</dbReference>
<evidence type="ECO:0000313" key="2">
    <source>
        <dbReference type="EMBL" id="MEW7313651.1"/>
    </source>
</evidence>
<evidence type="ECO:0000256" key="1">
    <source>
        <dbReference type="SAM" id="Phobius"/>
    </source>
</evidence>
<organism evidence="2 3">
    <name type="scientific">Buttiauxella gaviniae</name>
    <dbReference type="NCBI Taxonomy" id="82990"/>
    <lineage>
        <taxon>Bacteria</taxon>
        <taxon>Pseudomonadati</taxon>
        <taxon>Pseudomonadota</taxon>
        <taxon>Gammaproteobacteria</taxon>
        <taxon>Enterobacterales</taxon>
        <taxon>Enterobacteriaceae</taxon>
        <taxon>Buttiauxella</taxon>
    </lineage>
</organism>
<keyword evidence="3" id="KW-1185">Reference proteome</keyword>
<name>A0ABV3NVS1_9ENTR</name>
<gene>
    <name evidence="2" type="ORF">AB1E22_13270</name>
</gene>
<dbReference type="RefSeq" id="WP_367595723.1">
    <property type="nucleotide sequence ID" value="NZ_JBFMVT010000002.1"/>
</dbReference>
<feature type="transmembrane region" description="Helical" evidence="1">
    <location>
        <begin position="7"/>
        <end position="28"/>
    </location>
</feature>
<evidence type="ECO:0000313" key="3">
    <source>
        <dbReference type="Proteomes" id="UP001555342"/>
    </source>
</evidence>
<keyword evidence="1" id="KW-0812">Transmembrane</keyword>
<keyword evidence="1" id="KW-1133">Transmembrane helix</keyword>
<proteinExistence type="predicted"/>
<keyword evidence="1" id="KW-0472">Membrane</keyword>
<evidence type="ECO:0008006" key="4">
    <source>
        <dbReference type="Google" id="ProtNLM"/>
    </source>
</evidence>
<accession>A0ABV3NVS1</accession>
<reference evidence="2 3" key="1">
    <citation type="submission" date="2024-07" db="EMBL/GenBank/DDBJ databases">
        <authorList>
            <person name="Wang L."/>
        </authorList>
    </citation>
    <scope>NUCLEOTIDE SEQUENCE [LARGE SCALE GENOMIC DNA]</scope>
    <source>
        <strain evidence="2 3">WL359</strain>
    </source>
</reference>
<comment type="caution">
    <text evidence="2">The sequence shown here is derived from an EMBL/GenBank/DDBJ whole genome shotgun (WGS) entry which is preliminary data.</text>
</comment>
<dbReference type="Proteomes" id="UP001555342">
    <property type="component" value="Unassembled WGS sequence"/>
</dbReference>
<sequence length="166" mass="18915">MKIFTSINYRVLLTILVVIICIITVGVYKYNVKEREVNFMDNFTCKSKLKIERDALKFTGIIDINVVRGKGSLRIDGVSDSSDGQHYTIQRTVLFYAGKENSNPTWKSKEVITTHLDNIPDEITFHLLPTFYIEPATVTNIDLETLNDGTLLITKSHIPYLYCSGF</sequence>
<protein>
    <recommendedName>
        <fullName evidence="4">FidL-like membrane protein</fullName>
    </recommendedName>
</protein>